<dbReference type="EMBL" id="KM817593">
    <property type="protein sequence ID" value="AJG39043.1"/>
    <property type="molecule type" value="Viral_cRNA"/>
</dbReference>
<dbReference type="GO" id="GO:0019013">
    <property type="term" value="C:viral nucleocapsid"/>
    <property type="evidence" value="ECO:0007669"/>
    <property type="project" value="UniProtKB-KW"/>
</dbReference>
<reference evidence="3" key="3">
    <citation type="submission" date="2018-07" db="EMBL/GenBank/DDBJ databases">
        <title>Viromes of Hyalomma asiaticum, Hyalomma detritum and Dermacentor nuttalli ticks from Xinjiang Uygur Autonomous Region, China.</title>
        <authorList>
            <person name="Shen S."/>
            <person name="Moming A."/>
            <person name="Luo T."/>
            <person name="Chang C."/>
            <person name="Fang Y."/>
            <person name="Wang J."/>
            <person name="Kou C."/>
            <person name="Wang C."/>
            <person name="Su Z."/>
            <person name="Zhang Y."/>
            <person name="Tang S."/>
            <person name="Wu Q."/>
            <person name="Duan X."/>
            <person name="Zhu L."/>
            <person name="Liu X."/>
            <person name="An R."/>
            <person name="Shi J."/>
            <person name="Yang J."/>
            <person name="Zhang Z."/>
            <person name="Liang J."/>
            <person name="Guo R."/>
            <person name="Wang H."/>
            <person name="Zhang Y."/>
            <person name="Sun S."/>
            <person name="Hu Z."/>
            <person name="Deng F."/>
        </authorList>
    </citation>
    <scope>NUCLEOTIDE SEQUENCE</scope>
    <source>
        <strain evidence="3">15-CYH</strain>
        <strain evidence="4">15-YD</strain>
        <strain evidence="5">17-L2</strain>
    </source>
</reference>
<keyword evidence="6" id="KW-1185">Reference proteome</keyword>
<reference evidence="2 6" key="2">
    <citation type="journal article" date="2015" name="Elife">
        <title>Unprecedented genomic diversity of RNA viruses in arthropods reveals the ancestry of negative-sense RNA viruses.</title>
        <authorList>
            <person name="Li C.X."/>
            <person name="Shi M."/>
            <person name="Tian J.H."/>
            <person name="Lin X.D."/>
            <person name="Kang Y.J."/>
            <person name="Chen L.J."/>
            <person name="Qin X.C."/>
            <person name="Xu J."/>
            <person name="Holmes E.C."/>
            <person name="Zhang Y.Z."/>
        </authorList>
    </citation>
    <scope>NUCLEOTIDE SEQUENCE [LARGE SCALE GENOMIC DNA]</scope>
    <source>
        <strain evidence="2 6">BL199</strain>
    </source>
</reference>
<feature type="region of interest" description="Disordered" evidence="1">
    <location>
        <begin position="417"/>
        <end position="466"/>
    </location>
</feature>
<keyword evidence="2" id="KW-0946">Virion</keyword>
<dbReference type="EMBL" id="MH688551">
    <property type="protein sequence ID" value="QBQ65114.1"/>
    <property type="molecule type" value="Viral_cRNA"/>
</dbReference>
<reference evidence="2" key="1">
    <citation type="submission" date="2014-09" db="EMBL/GenBank/DDBJ databases">
        <authorList>
            <person name="Li C.-X."/>
            <person name="Shi M."/>
            <person name="Tian J.-H."/>
            <person name="Lin X.-D."/>
            <person name="Kang Y.-J."/>
            <person name="Qin X.-C."/>
            <person name="Chen L.-J."/>
            <person name="Xu J."/>
            <person name="Holmes E.C."/>
        </authorList>
    </citation>
    <scope>NUCLEOTIDE SEQUENCE</scope>
    <source>
        <strain evidence="2">BL199</strain>
    </source>
</reference>
<organism evidence="2 6">
    <name type="scientific">Bole Tick Virus 3</name>
    <dbReference type="NCBI Taxonomy" id="1608042"/>
    <lineage>
        <taxon>Viruses</taxon>
        <taxon>Riboviria</taxon>
        <taxon>Orthornavirae</taxon>
        <taxon>Negarnaviricota</taxon>
        <taxon>Haploviricotina</taxon>
        <taxon>Monjiviricetes</taxon>
        <taxon>Jingchuvirales</taxon>
        <taxon>Chuviridae</taxon>
        <taxon>Mivirus</taxon>
        <taxon>Mivirus boleense</taxon>
    </lineage>
</organism>
<evidence type="ECO:0000313" key="5">
    <source>
        <dbReference type="EMBL" id="QBQ65120.1"/>
    </source>
</evidence>
<dbReference type="GeneID" id="26131625"/>
<accession>A0A0B5KX74</accession>
<evidence type="ECO:0000313" key="6">
    <source>
        <dbReference type="Proteomes" id="UP000204131"/>
    </source>
</evidence>
<keyword evidence="2" id="KW-0543">Viral nucleoprotein</keyword>
<protein>
    <submittedName>
        <fullName evidence="2 3">Nucleoprotein</fullName>
    </submittedName>
</protein>
<gene>
    <name evidence="2" type="primary">N</name>
</gene>
<proteinExistence type="predicted"/>
<dbReference type="KEGG" id="vg:26131625"/>
<sequence length="466" mass="51286">MAAAPQRVAYQRNAHDSREVLSQYFRTTRLVERLFTNSTILARCERDKMKAIWIVARGDVDRRGGMENPSEAAIALAIANGIAPNMTLLPAEDADRHVCSCLAAFMRRQCTRREYVHLSEDDYTALMRPAADQQPAGIWAGIGLPDRMAELPGMVELGLNDAQAIALLKGLIDHESPVLRRGGQYLYTVAFVSFSKRGEITNRKLQSICQQLQEQFNTQIELEQSLIRYVYQQVGMLIPEEVMPHMFETWANDMKDLSMRLRVTLEQAAESGLTQYHTIRKAMLEFTNFDWATVAGLLPQDFQNFRAALVAVGSDRYYGFKKDLGVAAATKFPSLAWLARGLFVKKGGPEAVAVQQFRGWIGAPLHERKLQALIDGYDQSAGVEVDRNVEAAAALLERVRVNALELAEAAATPIVQQEAPPAQAPVPAPAPDAQVPGAAPEAPRLPPRPGPRDDGHPPGGAPGQGE</sequence>
<dbReference type="RefSeq" id="YP_009177703.1">
    <property type="nucleotide sequence ID" value="NC_028259.1"/>
</dbReference>
<feature type="compositionally biased region" description="Low complexity" evidence="1">
    <location>
        <begin position="431"/>
        <end position="442"/>
    </location>
</feature>
<name>A0A0B5KX74_9VIRU</name>
<dbReference type="OrthoDB" id="21222at10239"/>
<dbReference type="EMBL" id="MH688555">
    <property type="protein sequence ID" value="QBQ65120.1"/>
    <property type="molecule type" value="Viral_cRNA"/>
</dbReference>
<evidence type="ECO:0000256" key="1">
    <source>
        <dbReference type="SAM" id="MobiDB-lite"/>
    </source>
</evidence>
<evidence type="ECO:0000313" key="4">
    <source>
        <dbReference type="EMBL" id="QBQ65117.1"/>
    </source>
</evidence>
<evidence type="ECO:0000313" key="2">
    <source>
        <dbReference type="EMBL" id="AJG39043.1"/>
    </source>
</evidence>
<feature type="compositionally biased region" description="Gly residues" evidence="1">
    <location>
        <begin position="457"/>
        <end position="466"/>
    </location>
</feature>
<evidence type="ECO:0000313" key="3">
    <source>
        <dbReference type="EMBL" id="QBQ65114.1"/>
    </source>
</evidence>
<dbReference type="EMBL" id="MH688553">
    <property type="protein sequence ID" value="QBQ65117.1"/>
    <property type="molecule type" value="Viral_cRNA"/>
</dbReference>
<dbReference type="Proteomes" id="UP000204131">
    <property type="component" value="Segment"/>
</dbReference>